<protein>
    <submittedName>
        <fullName evidence="1">Uncharacterized protein</fullName>
    </submittedName>
</protein>
<dbReference type="EMBL" id="JBJKFK010000301">
    <property type="protein sequence ID" value="KAL3317989.1"/>
    <property type="molecule type" value="Genomic_DNA"/>
</dbReference>
<gene>
    <name evidence="1" type="ORF">Ciccas_003341</name>
</gene>
<dbReference type="AlphaFoldDB" id="A0ABD2QEP5"/>
<reference evidence="1 2" key="1">
    <citation type="submission" date="2024-11" db="EMBL/GenBank/DDBJ databases">
        <title>Adaptive evolution of stress response genes in parasites aligns with host niche diversity.</title>
        <authorList>
            <person name="Hahn C."/>
            <person name="Resl P."/>
        </authorList>
    </citation>
    <scope>NUCLEOTIDE SEQUENCE [LARGE SCALE GENOMIC DNA]</scope>
    <source>
        <strain evidence="1">EGGRZ-B1_66</strain>
        <tissue evidence="1">Body</tissue>
    </source>
</reference>
<accession>A0ABD2QEP5</accession>
<proteinExistence type="predicted"/>
<dbReference type="Proteomes" id="UP001626550">
    <property type="component" value="Unassembled WGS sequence"/>
</dbReference>
<comment type="caution">
    <text evidence="1">The sequence shown here is derived from an EMBL/GenBank/DDBJ whole genome shotgun (WGS) entry which is preliminary data.</text>
</comment>
<evidence type="ECO:0000313" key="1">
    <source>
        <dbReference type="EMBL" id="KAL3317989.1"/>
    </source>
</evidence>
<organism evidence="1 2">
    <name type="scientific">Cichlidogyrus casuarinus</name>
    <dbReference type="NCBI Taxonomy" id="1844966"/>
    <lineage>
        <taxon>Eukaryota</taxon>
        <taxon>Metazoa</taxon>
        <taxon>Spiralia</taxon>
        <taxon>Lophotrochozoa</taxon>
        <taxon>Platyhelminthes</taxon>
        <taxon>Monogenea</taxon>
        <taxon>Monopisthocotylea</taxon>
        <taxon>Dactylogyridea</taxon>
        <taxon>Ancyrocephalidae</taxon>
        <taxon>Cichlidogyrus</taxon>
    </lineage>
</organism>
<evidence type="ECO:0000313" key="2">
    <source>
        <dbReference type="Proteomes" id="UP001626550"/>
    </source>
</evidence>
<sequence>MGLGNPPTFRDNPKLDLSLPQLQQDGIGLIGPLLNWTEPIAQLYNDSTVERSESSLEVNSCEVILVKEGSVIVEAHLMLNEVNSTSVNYGEAENLLEAIKRGLAQIPDDEVKSLGVFLDPDMTQVESGEHNCRNYANL</sequence>
<name>A0ABD2QEP5_9PLAT</name>
<keyword evidence="2" id="KW-1185">Reference proteome</keyword>